<dbReference type="NCBIfam" id="NF041646">
    <property type="entry name" value="VC0807_fam"/>
    <property type="match status" value="1"/>
</dbReference>
<evidence type="ECO:0000256" key="1">
    <source>
        <dbReference type="SAM" id="Phobius"/>
    </source>
</evidence>
<keyword evidence="1" id="KW-1133">Transmembrane helix</keyword>
<reference evidence="2" key="1">
    <citation type="journal article" date="2014" name="Int. J. Syst. Evol. Microbiol.">
        <title>Complete genome sequence of Corynebacterium casei LMG S-19264T (=DSM 44701T), isolated from a smear-ripened cheese.</title>
        <authorList>
            <consortium name="US DOE Joint Genome Institute (JGI-PGF)"/>
            <person name="Walter F."/>
            <person name="Albersmeier A."/>
            <person name="Kalinowski J."/>
            <person name="Ruckert C."/>
        </authorList>
    </citation>
    <scope>NUCLEOTIDE SEQUENCE</scope>
    <source>
        <strain evidence="2">CGMCC 1.12360</strain>
    </source>
</reference>
<feature type="transmembrane region" description="Helical" evidence="1">
    <location>
        <begin position="59"/>
        <end position="79"/>
    </location>
</feature>
<feature type="transmembrane region" description="Helical" evidence="1">
    <location>
        <begin position="5"/>
        <end position="24"/>
    </location>
</feature>
<dbReference type="Proteomes" id="UP000602050">
    <property type="component" value="Unassembled WGS sequence"/>
</dbReference>
<feature type="transmembrane region" description="Helical" evidence="1">
    <location>
        <begin position="134"/>
        <end position="154"/>
    </location>
</feature>
<protein>
    <submittedName>
        <fullName evidence="2">Uncharacterized protein</fullName>
    </submittedName>
</protein>
<evidence type="ECO:0000313" key="3">
    <source>
        <dbReference type="Proteomes" id="UP000602050"/>
    </source>
</evidence>
<sequence length="216" mass="25655">MNRKLIILDIVCFVVLPLVIWNYGRVFFSDYIAMLLSTVPGFMYTIYRFRVERQFHITGLFIITSLFIGTTVDLLSGSAERMLWNQIYLGLFYVVVHFIALVIRRPFALYFAVDFVYLQGHPREETKRLFYQKGIFMWFQMIQLLFVIRGLFMAGLNTWLLKTYGVDGYNQMIIYRQIAGWFFGLLVAGMYIYINVPVRKYFQKQDAKTREKAEQI</sequence>
<keyword evidence="1" id="KW-0472">Membrane</keyword>
<organism evidence="2 3">
    <name type="scientific">Compostibacillus humi</name>
    <dbReference type="NCBI Taxonomy" id="1245525"/>
    <lineage>
        <taxon>Bacteria</taxon>
        <taxon>Bacillati</taxon>
        <taxon>Bacillota</taxon>
        <taxon>Bacilli</taxon>
        <taxon>Bacillales</taxon>
        <taxon>Bacillaceae</taxon>
        <taxon>Compostibacillus</taxon>
    </lineage>
</organism>
<proteinExistence type="predicted"/>
<feature type="transmembrane region" description="Helical" evidence="1">
    <location>
        <begin position="91"/>
        <end position="113"/>
    </location>
</feature>
<name>A0A8J2ZQW9_9BACI</name>
<feature type="transmembrane region" description="Helical" evidence="1">
    <location>
        <begin position="174"/>
        <end position="194"/>
    </location>
</feature>
<gene>
    <name evidence="2" type="ORF">GCM10010978_04730</name>
</gene>
<accession>A0A8J2ZQW9</accession>
<comment type="caution">
    <text evidence="2">The sequence shown here is derived from an EMBL/GenBank/DDBJ whole genome shotgun (WGS) entry which is preliminary data.</text>
</comment>
<evidence type="ECO:0000313" key="2">
    <source>
        <dbReference type="EMBL" id="GGH70126.1"/>
    </source>
</evidence>
<keyword evidence="3" id="KW-1185">Reference proteome</keyword>
<dbReference type="EMBL" id="BMEV01000005">
    <property type="protein sequence ID" value="GGH70126.1"/>
    <property type="molecule type" value="Genomic_DNA"/>
</dbReference>
<keyword evidence="1" id="KW-0812">Transmembrane</keyword>
<feature type="transmembrane region" description="Helical" evidence="1">
    <location>
        <begin position="30"/>
        <end position="47"/>
    </location>
</feature>
<reference evidence="2" key="2">
    <citation type="submission" date="2020-09" db="EMBL/GenBank/DDBJ databases">
        <authorList>
            <person name="Sun Q."/>
            <person name="Zhou Y."/>
        </authorList>
    </citation>
    <scope>NUCLEOTIDE SEQUENCE</scope>
    <source>
        <strain evidence="2">CGMCC 1.12360</strain>
    </source>
</reference>
<dbReference type="AlphaFoldDB" id="A0A8J2ZQW9"/>